<proteinExistence type="predicted"/>
<sequence>MPHLRIEVSAELSRSLDWKALANDIHLGISQRGWAGLNDLKTRVVVCADDLAGKDPLAQQLVATLITTNPRPPDVLQAMQALVLTELEKAVSVLQPAQWVQCCVFLQATPKSEYMKWQWRAPAAPT</sequence>
<dbReference type="EMBL" id="JBHRXX010000002">
    <property type="protein sequence ID" value="MFC3682936.1"/>
    <property type="molecule type" value="Genomic_DNA"/>
</dbReference>
<keyword evidence="2" id="KW-1185">Reference proteome</keyword>
<reference evidence="2" key="1">
    <citation type="journal article" date="2019" name="Int. J. Syst. Evol. Microbiol.">
        <title>The Global Catalogue of Microorganisms (GCM) 10K type strain sequencing project: providing services to taxonomists for standard genome sequencing and annotation.</title>
        <authorList>
            <consortium name="The Broad Institute Genomics Platform"/>
            <consortium name="The Broad Institute Genome Sequencing Center for Infectious Disease"/>
            <person name="Wu L."/>
            <person name="Ma J."/>
        </authorList>
    </citation>
    <scope>NUCLEOTIDE SEQUENCE [LARGE SCALE GENOMIC DNA]</scope>
    <source>
        <strain evidence="2">KCTC 42501</strain>
    </source>
</reference>
<evidence type="ECO:0008006" key="3">
    <source>
        <dbReference type="Google" id="ProtNLM"/>
    </source>
</evidence>
<evidence type="ECO:0000313" key="2">
    <source>
        <dbReference type="Proteomes" id="UP001595729"/>
    </source>
</evidence>
<protein>
    <recommendedName>
        <fullName evidence="3">5-carboxymethyl-2-hydroxymuconate isomerase</fullName>
    </recommendedName>
</protein>
<evidence type="ECO:0000313" key="1">
    <source>
        <dbReference type="EMBL" id="MFC3682936.1"/>
    </source>
</evidence>
<dbReference type="Proteomes" id="UP001595729">
    <property type="component" value="Unassembled WGS sequence"/>
</dbReference>
<accession>A0ABV7W2J7</accession>
<dbReference type="Gene3D" id="3.30.429.10">
    <property type="entry name" value="Macrophage Migration Inhibitory Factor"/>
    <property type="match status" value="1"/>
</dbReference>
<dbReference type="RefSeq" id="WP_382171619.1">
    <property type="nucleotide sequence ID" value="NZ_JBHRXX010000002.1"/>
</dbReference>
<comment type="caution">
    <text evidence="1">The sequence shown here is derived from an EMBL/GenBank/DDBJ whole genome shotgun (WGS) entry which is preliminary data.</text>
</comment>
<name>A0ABV7W2J7_9BURK</name>
<dbReference type="InterPro" id="IPR014347">
    <property type="entry name" value="Tautomerase/MIF_sf"/>
</dbReference>
<organism evidence="1 2">
    <name type="scientific">Hydrogenophaga luteola</name>
    <dbReference type="NCBI Taxonomy" id="1591122"/>
    <lineage>
        <taxon>Bacteria</taxon>
        <taxon>Pseudomonadati</taxon>
        <taxon>Pseudomonadota</taxon>
        <taxon>Betaproteobacteria</taxon>
        <taxon>Burkholderiales</taxon>
        <taxon>Comamonadaceae</taxon>
        <taxon>Hydrogenophaga</taxon>
    </lineage>
</organism>
<dbReference type="SUPFAM" id="SSF55331">
    <property type="entry name" value="Tautomerase/MIF"/>
    <property type="match status" value="1"/>
</dbReference>
<gene>
    <name evidence="1" type="ORF">ACFOPI_04980</name>
</gene>